<dbReference type="InterPro" id="IPR045851">
    <property type="entry name" value="AMP-bd_C_sf"/>
</dbReference>
<dbReference type="FunFam" id="3.30.300.30:FF:000008">
    <property type="entry name" value="2,3-dihydroxybenzoate-AMP ligase"/>
    <property type="match status" value="1"/>
</dbReference>
<dbReference type="InterPro" id="IPR050237">
    <property type="entry name" value="ATP-dep_AMP-bd_enzyme"/>
</dbReference>
<dbReference type="InterPro" id="IPR020845">
    <property type="entry name" value="AMP-binding_CS"/>
</dbReference>
<name>A0A1L8CXI8_9THEO</name>
<protein>
    <submittedName>
        <fullName evidence="5">Long-chain-fatty-acid--CoA ligase</fullName>
    </submittedName>
</protein>
<feature type="domain" description="AMP-dependent synthetase/ligase" evidence="3">
    <location>
        <begin position="12"/>
        <end position="352"/>
    </location>
</feature>
<reference evidence="6" key="1">
    <citation type="submission" date="2016-12" db="EMBL/GenBank/DDBJ databases">
        <title>Draft Genome Sequences od Carboxydothermus pertinax and islandicus, Hydrogenogenic Carboxydotrophic Bacteria.</title>
        <authorList>
            <person name="Fukuyama Y."/>
            <person name="Ohmae K."/>
            <person name="Yoneda Y."/>
            <person name="Yoshida T."/>
            <person name="Sako Y."/>
        </authorList>
    </citation>
    <scope>NUCLEOTIDE SEQUENCE [LARGE SCALE GENOMIC DNA]</scope>
    <source>
        <strain evidence="6">Ug1</strain>
    </source>
</reference>
<dbReference type="Gene3D" id="3.40.50.12780">
    <property type="entry name" value="N-terminal domain of ligase-like"/>
    <property type="match status" value="1"/>
</dbReference>
<dbReference type="Pfam" id="PF00501">
    <property type="entry name" value="AMP-binding"/>
    <property type="match status" value="1"/>
</dbReference>
<organism evidence="5 6">
    <name type="scientific">Carboxydothermus pertinax</name>
    <dbReference type="NCBI Taxonomy" id="870242"/>
    <lineage>
        <taxon>Bacteria</taxon>
        <taxon>Bacillati</taxon>
        <taxon>Bacillota</taxon>
        <taxon>Clostridia</taxon>
        <taxon>Thermoanaerobacterales</taxon>
        <taxon>Thermoanaerobacteraceae</taxon>
        <taxon>Carboxydothermus</taxon>
    </lineage>
</organism>
<dbReference type="InterPro" id="IPR025110">
    <property type="entry name" value="AMP-bd_C"/>
</dbReference>
<dbReference type="OrthoDB" id="9778383at2"/>
<dbReference type="STRING" id="870242.cpu_21010"/>
<evidence type="ECO:0000256" key="1">
    <source>
        <dbReference type="ARBA" id="ARBA00006432"/>
    </source>
</evidence>
<evidence type="ECO:0000256" key="2">
    <source>
        <dbReference type="ARBA" id="ARBA00022598"/>
    </source>
</evidence>
<dbReference type="PANTHER" id="PTHR43767">
    <property type="entry name" value="LONG-CHAIN-FATTY-ACID--COA LIGASE"/>
    <property type="match status" value="1"/>
</dbReference>
<dbReference type="EMBL" id="BDJK01000055">
    <property type="protein sequence ID" value="GAV23591.1"/>
    <property type="molecule type" value="Genomic_DNA"/>
</dbReference>
<keyword evidence="6" id="KW-1185">Reference proteome</keyword>
<keyword evidence="2 5" id="KW-0436">Ligase</keyword>
<sequence>MYLHEIFKHNFRPDHPALKYHGRKFTYRELEIIVEKYAAFWQQKGLKPGDKVLLVSGNSPEFIFNYFGVIKAGGIIIPVNMGLALEEIKYIFGDAQARFVAIQEKIWLSLKDRFPLPKDMVIVLSEEFTNELINADLKFTTPEYQEVCTILYTSGTTGFPKGAMLTHENLLFDTDSVTRFAEVDENDNYLAVLPLFHSFAWTACLLAPLYTGATSTIEDGFNPKEIGKVLVEEEVTIFLGVPSMFIFVLEYLPKEAFKTVHLAVSGGSSLPPQYFYAFEEKFGIPLIEGYGLTEASPIVTLNPRRGPRIPGSIGKVLPGMEVKIVDENLNELSPGEVGELMVFGKNVMKGYYNKPEETAKALVNGGLLTGDLGKKDENGYLYIVDRKKDLIIVSGFNVYPTEVERAILAHPAIREVAVVGVPDGVRGEAVKAFITLKEGYETLTRKELSEFLKDKLTAYKIPRYVEVVPELPKNAAGKIMKKLLNGEKSEN</sequence>
<dbReference type="InterPro" id="IPR042099">
    <property type="entry name" value="ANL_N_sf"/>
</dbReference>
<evidence type="ECO:0000313" key="5">
    <source>
        <dbReference type="EMBL" id="GAV23591.1"/>
    </source>
</evidence>
<accession>A0A1L8CXI8</accession>
<dbReference type="PANTHER" id="PTHR43767:SF1">
    <property type="entry name" value="NONRIBOSOMAL PEPTIDE SYNTHASE PES1 (EUROFUNG)-RELATED"/>
    <property type="match status" value="1"/>
</dbReference>
<evidence type="ECO:0000259" key="4">
    <source>
        <dbReference type="Pfam" id="PF13193"/>
    </source>
</evidence>
<evidence type="ECO:0000313" key="6">
    <source>
        <dbReference type="Proteomes" id="UP000187485"/>
    </source>
</evidence>
<dbReference type="SUPFAM" id="SSF56801">
    <property type="entry name" value="Acetyl-CoA synthetase-like"/>
    <property type="match status" value="1"/>
</dbReference>
<proteinExistence type="inferred from homology"/>
<dbReference type="InterPro" id="IPR000873">
    <property type="entry name" value="AMP-dep_synth/lig_dom"/>
</dbReference>
<dbReference type="GO" id="GO:0016878">
    <property type="term" value="F:acid-thiol ligase activity"/>
    <property type="evidence" value="ECO:0007669"/>
    <property type="project" value="UniProtKB-ARBA"/>
</dbReference>
<dbReference type="Pfam" id="PF13193">
    <property type="entry name" value="AMP-binding_C"/>
    <property type="match status" value="1"/>
</dbReference>
<gene>
    <name evidence="5" type="ORF">cpu_21010</name>
</gene>
<dbReference type="PROSITE" id="PS00455">
    <property type="entry name" value="AMP_BINDING"/>
    <property type="match status" value="1"/>
</dbReference>
<dbReference type="CDD" id="cd05936">
    <property type="entry name" value="FC-FACS_FadD_like"/>
    <property type="match status" value="1"/>
</dbReference>
<dbReference type="RefSeq" id="WP_075859988.1">
    <property type="nucleotide sequence ID" value="NZ_BDJK01000055.1"/>
</dbReference>
<comment type="similarity">
    <text evidence="1">Belongs to the ATP-dependent AMP-binding enzyme family.</text>
</comment>
<evidence type="ECO:0000259" key="3">
    <source>
        <dbReference type="Pfam" id="PF00501"/>
    </source>
</evidence>
<feature type="domain" description="AMP-binding enzyme C-terminal" evidence="4">
    <location>
        <begin position="402"/>
        <end position="478"/>
    </location>
</feature>
<dbReference type="Gene3D" id="3.30.300.30">
    <property type="match status" value="1"/>
</dbReference>
<dbReference type="Proteomes" id="UP000187485">
    <property type="component" value="Unassembled WGS sequence"/>
</dbReference>
<dbReference type="AlphaFoldDB" id="A0A1L8CXI8"/>
<comment type="caution">
    <text evidence="5">The sequence shown here is derived from an EMBL/GenBank/DDBJ whole genome shotgun (WGS) entry which is preliminary data.</text>
</comment>